<accession>A0A0K0X8X6</accession>
<dbReference type="KEGG" id="mgo:AFA91_20260"/>
<dbReference type="Proteomes" id="UP000062255">
    <property type="component" value="Chromosome"/>
</dbReference>
<evidence type="ECO:0000313" key="2">
    <source>
        <dbReference type="Proteomes" id="UP000062255"/>
    </source>
</evidence>
<organism evidence="1 2">
    <name type="scientific">Mycolicibacterium goodii</name>
    <name type="common">Mycobacterium goodii</name>
    <dbReference type="NCBI Taxonomy" id="134601"/>
    <lineage>
        <taxon>Bacteria</taxon>
        <taxon>Bacillati</taxon>
        <taxon>Actinomycetota</taxon>
        <taxon>Actinomycetes</taxon>
        <taxon>Mycobacteriales</taxon>
        <taxon>Mycobacteriaceae</taxon>
        <taxon>Mycolicibacterium</taxon>
    </lineage>
</organism>
<reference evidence="1 2" key="1">
    <citation type="submission" date="2015-07" db="EMBL/GenBank/DDBJ databases">
        <title>Complete genome sequence of Mycobacterium goodii X7B, a facultative thermophilic biodesulfurizing bacterium.</title>
        <authorList>
            <person name="Yu B."/>
            <person name="Li F."/>
            <person name="Xu P."/>
        </authorList>
    </citation>
    <scope>NUCLEOTIDE SEQUENCE [LARGE SCALE GENOMIC DNA]</scope>
    <source>
        <strain evidence="1 2">X7B</strain>
    </source>
</reference>
<gene>
    <name evidence="1" type="ORF">AFA91_20260</name>
</gene>
<dbReference type="AlphaFoldDB" id="A0A0K0X8X6"/>
<dbReference type="EMBL" id="CP012150">
    <property type="protein sequence ID" value="AKS33831.1"/>
    <property type="molecule type" value="Genomic_DNA"/>
</dbReference>
<proteinExistence type="predicted"/>
<sequence>MHGASVGALITARADRGGGFGLDELLQPGTDQFGEHRADIGGLERVELGKQGRMILGHRVVCLPVESLGR</sequence>
<protein>
    <submittedName>
        <fullName evidence="1">Uncharacterized protein</fullName>
    </submittedName>
</protein>
<evidence type="ECO:0000313" key="1">
    <source>
        <dbReference type="EMBL" id="AKS33831.1"/>
    </source>
</evidence>
<name>A0A0K0X8X6_MYCGD</name>